<dbReference type="OrthoDB" id="1367865at2759"/>
<feature type="repeat" description="WD" evidence="7">
    <location>
        <begin position="202"/>
        <end position="228"/>
    </location>
</feature>
<feature type="region of interest" description="Disordered" evidence="8">
    <location>
        <begin position="119"/>
        <end position="182"/>
    </location>
</feature>
<dbReference type="InterPro" id="IPR020472">
    <property type="entry name" value="WD40_PAC1"/>
</dbReference>
<dbReference type="PROSITE" id="PS50082">
    <property type="entry name" value="WD_REPEATS_2"/>
    <property type="match status" value="6"/>
</dbReference>
<dbReference type="InterPro" id="IPR036322">
    <property type="entry name" value="WD40_repeat_dom_sf"/>
</dbReference>
<keyword evidence="4" id="KW-0805">Transcription regulation</keyword>
<reference evidence="10 12" key="1">
    <citation type="submission" date="2016-07" db="EMBL/GenBank/DDBJ databases">
        <title>Pervasive Adenine N6-methylation of Active Genes in Fungi.</title>
        <authorList>
            <consortium name="DOE Joint Genome Institute"/>
            <person name="Mondo S.J."/>
            <person name="Dannebaum R.O."/>
            <person name="Kuo R.C."/>
            <person name="Labutti K."/>
            <person name="Haridas S."/>
            <person name="Kuo A."/>
            <person name="Salamov A."/>
            <person name="Ahrendt S.R."/>
            <person name="Lipzen A."/>
            <person name="Sullivan W."/>
            <person name="Andreopoulos W.B."/>
            <person name="Clum A."/>
            <person name="Lindquist E."/>
            <person name="Daum C."/>
            <person name="Ramamoorthy G.K."/>
            <person name="Gryganskyi A."/>
            <person name="Culley D."/>
            <person name="Magnuson J.K."/>
            <person name="James T.Y."/>
            <person name="O'Malley M.A."/>
            <person name="Stajich J.E."/>
            <person name="Spatafora J.W."/>
            <person name="Visel A."/>
            <person name="Grigoriev I.V."/>
        </authorList>
    </citation>
    <scope>NUCLEOTIDE SEQUENCE [LARGE SCALE GENOMIC DNA]</scope>
    <source>
        <strain evidence="10 12">JEL800</strain>
    </source>
</reference>
<dbReference type="InterPro" id="IPR024977">
    <property type="entry name" value="Apc4-like_WD40_dom"/>
</dbReference>
<dbReference type="EMBL" id="MCGO01000060">
    <property type="protein sequence ID" value="ORY35151.1"/>
    <property type="molecule type" value="Genomic_DNA"/>
</dbReference>
<proteinExistence type="predicted"/>
<evidence type="ECO:0000313" key="10">
    <source>
        <dbReference type="EMBL" id="ORY35151.1"/>
    </source>
</evidence>
<dbReference type="GO" id="GO:0003714">
    <property type="term" value="F:transcription corepressor activity"/>
    <property type="evidence" value="ECO:0007669"/>
    <property type="project" value="InterPro"/>
</dbReference>
<organism evidence="10 12">
    <name type="scientific">Rhizoclosmatium globosum</name>
    <dbReference type="NCBI Taxonomy" id="329046"/>
    <lineage>
        <taxon>Eukaryota</taxon>
        <taxon>Fungi</taxon>
        <taxon>Fungi incertae sedis</taxon>
        <taxon>Chytridiomycota</taxon>
        <taxon>Chytridiomycota incertae sedis</taxon>
        <taxon>Chytridiomycetes</taxon>
        <taxon>Chytridiales</taxon>
        <taxon>Chytriomycetaceae</taxon>
        <taxon>Rhizoclosmatium</taxon>
    </lineage>
</organism>
<dbReference type="GO" id="GO:0000118">
    <property type="term" value="C:histone deacetylase complex"/>
    <property type="evidence" value="ECO:0007669"/>
    <property type="project" value="TreeGrafter"/>
</dbReference>
<feature type="repeat" description="WD" evidence="7">
    <location>
        <begin position="372"/>
        <end position="413"/>
    </location>
</feature>
<dbReference type="PANTHER" id="PTHR22846">
    <property type="entry name" value="WD40 REPEAT PROTEIN"/>
    <property type="match status" value="1"/>
</dbReference>
<dbReference type="SMART" id="SM00667">
    <property type="entry name" value="LisH"/>
    <property type="match status" value="1"/>
</dbReference>
<dbReference type="PROSITE" id="PS00678">
    <property type="entry name" value="WD_REPEATS_1"/>
    <property type="match status" value="2"/>
</dbReference>
<dbReference type="SMART" id="SM00320">
    <property type="entry name" value="WD40"/>
    <property type="match status" value="8"/>
</dbReference>
<dbReference type="AlphaFoldDB" id="A0A1Y2BK43"/>
<protein>
    <submittedName>
        <fullName evidence="10">WD40 repeat-like protein</fullName>
    </submittedName>
</protein>
<feature type="repeat" description="WD" evidence="7">
    <location>
        <begin position="289"/>
        <end position="330"/>
    </location>
</feature>
<keyword evidence="3" id="KW-0677">Repeat</keyword>
<keyword evidence="5" id="KW-0804">Transcription</keyword>
<keyword evidence="6" id="KW-0539">Nucleus</keyword>
<evidence type="ECO:0000256" key="3">
    <source>
        <dbReference type="ARBA" id="ARBA00022737"/>
    </source>
</evidence>
<dbReference type="Gene3D" id="2.130.10.10">
    <property type="entry name" value="YVTN repeat-like/Quinoprotein amine dehydrogenase"/>
    <property type="match status" value="1"/>
</dbReference>
<feature type="domain" description="Anaphase-promoting complex subunit 4-like WD40" evidence="9">
    <location>
        <begin position="278"/>
        <end position="345"/>
    </location>
</feature>
<dbReference type="InterPro" id="IPR015943">
    <property type="entry name" value="WD40/YVTN_repeat-like_dom_sf"/>
</dbReference>
<dbReference type="Pfam" id="PF08513">
    <property type="entry name" value="LisH"/>
    <property type="match status" value="1"/>
</dbReference>
<dbReference type="CDD" id="cd00200">
    <property type="entry name" value="WD40"/>
    <property type="match status" value="1"/>
</dbReference>
<dbReference type="FunFam" id="2.130.10.10:FF:000218">
    <property type="entry name" value="WD40 repeat-containing protein HOS15"/>
    <property type="match status" value="1"/>
</dbReference>
<feature type="repeat" description="WD" evidence="7">
    <location>
        <begin position="470"/>
        <end position="501"/>
    </location>
</feature>
<keyword evidence="12" id="KW-1185">Reference proteome</keyword>
<dbReference type="PRINTS" id="PR00320">
    <property type="entry name" value="GPROTEINBRPT"/>
</dbReference>
<evidence type="ECO:0000256" key="6">
    <source>
        <dbReference type="ARBA" id="ARBA00023242"/>
    </source>
</evidence>
<evidence type="ECO:0000256" key="5">
    <source>
        <dbReference type="ARBA" id="ARBA00023163"/>
    </source>
</evidence>
<comment type="subcellular location">
    <subcellularLocation>
        <location evidence="1">Nucleus</location>
    </subcellularLocation>
</comment>
<dbReference type="PROSITE" id="PS50896">
    <property type="entry name" value="LISH"/>
    <property type="match status" value="1"/>
</dbReference>
<feature type="repeat" description="WD" evidence="7">
    <location>
        <begin position="426"/>
        <end position="461"/>
    </location>
</feature>
<evidence type="ECO:0000313" key="12">
    <source>
        <dbReference type="Proteomes" id="UP000193642"/>
    </source>
</evidence>
<dbReference type="PANTHER" id="PTHR22846:SF2">
    <property type="entry name" value="F-BOX-LIKE_WD REPEAT-CONTAINING PROTEIN EBI"/>
    <property type="match status" value="1"/>
</dbReference>
<dbReference type="STRING" id="329046.A0A1Y2BK43"/>
<dbReference type="Pfam" id="PF12894">
    <property type="entry name" value="ANAPC4_WD40"/>
    <property type="match status" value="1"/>
</dbReference>
<sequence length="550" mass="60461">MSSSTITSDDVNYLVYRYLLESGFTHSTFAFAQEAAVHTRDYLHHHVSLPSAYPSMLKPDDIKGARVPPGALVAFLQRGLLYQEVETHSLDDGSHKKCSIPFSLTQPHECVVESIVPPASTARDSQDDDSDAAAPASKKAKKNTTEDKKDRKEAKRLEREKRAKSLGVDLTNEEDESHLATASDVTVYRPSAENGQTPVGAVYCVGWNPRFMLLAAGSEDGKVRLWRVPSDSSDGIMTECAVTLDHAEPEEVNGVTSLDWHPQGMLLATGSVTGSVKVWTKSGELKYTMNRHTSTVFTLKWNKKGDLLGTASADAHVMIWDASNGELRQQFQCHENAVLDLDWKDDVTFATSSSDKLVYVCRMGYMEPIKVFSGHTADVNGIQWDATNQLLASCSDDHSIKVWSMDSSTPIHTLSGHKMEVFCLRWAPHNPSASTSTTSSTPRILATGSFDFSIRIWDVSTTTGKCVQTLEKHTSQVSALSFSADGYFLASGGFDNVFNVWRCRDWALVKSFKGNGSVFEVQWGVKGDKVSVCFNDGVVAVVHLAGLRDR</sequence>
<evidence type="ECO:0000256" key="1">
    <source>
        <dbReference type="ARBA" id="ARBA00004123"/>
    </source>
</evidence>
<evidence type="ECO:0000256" key="4">
    <source>
        <dbReference type="ARBA" id="ARBA00023015"/>
    </source>
</evidence>
<dbReference type="SUPFAM" id="SSF50978">
    <property type="entry name" value="WD40 repeat-like"/>
    <property type="match status" value="1"/>
</dbReference>
<keyword evidence="2 7" id="KW-0853">WD repeat</keyword>
<dbReference type="InterPro" id="IPR006594">
    <property type="entry name" value="LisH"/>
</dbReference>
<dbReference type="GO" id="GO:0006357">
    <property type="term" value="P:regulation of transcription by RNA polymerase II"/>
    <property type="evidence" value="ECO:0007669"/>
    <property type="project" value="TreeGrafter"/>
</dbReference>
<dbReference type="EMBL" id="MCGO01000047">
    <property type="protein sequence ID" value="ORY37888.1"/>
    <property type="molecule type" value="Genomic_DNA"/>
</dbReference>
<evidence type="ECO:0000313" key="11">
    <source>
        <dbReference type="EMBL" id="ORY37888.1"/>
    </source>
</evidence>
<evidence type="ECO:0000259" key="9">
    <source>
        <dbReference type="Pfam" id="PF12894"/>
    </source>
</evidence>
<dbReference type="Proteomes" id="UP000193642">
    <property type="component" value="Unassembled WGS sequence"/>
</dbReference>
<dbReference type="PROSITE" id="PS50294">
    <property type="entry name" value="WD_REPEATS_REGION"/>
    <property type="match status" value="3"/>
</dbReference>
<gene>
    <name evidence="10" type="ORF">BCR33DRAFT_683976</name>
    <name evidence="11" type="ORF">BCR33DRAFT_769483</name>
</gene>
<feature type="compositionally biased region" description="Basic and acidic residues" evidence="8">
    <location>
        <begin position="143"/>
        <end position="163"/>
    </location>
</feature>
<evidence type="ECO:0000256" key="8">
    <source>
        <dbReference type="SAM" id="MobiDB-lite"/>
    </source>
</evidence>
<dbReference type="InterPro" id="IPR019775">
    <property type="entry name" value="WD40_repeat_CS"/>
</dbReference>
<name>A0A1Y2BK43_9FUNG</name>
<accession>A0A1Y2BK43</accession>
<dbReference type="Pfam" id="PF00400">
    <property type="entry name" value="WD40"/>
    <property type="match status" value="4"/>
</dbReference>
<feature type="repeat" description="WD" evidence="7">
    <location>
        <begin position="255"/>
        <end position="279"/>
    </location>
</feature>
<comment type="caution">
    <text evidence="10">The sequence shown here is derived from an EMBL/GenBank/DDBJ whole genome shotgun (WGS) entry which is preliminary data.</text>
</comment>
<dbReference type="InterPro" id="IPR001680">
    <property type="entry name" value="WD40_rpt"/>
</dbReference>
<dbReference type="Gene3D" id="1.20.960.30">
    <property type="match status" value="1"/>
</dbReference>
<evidence type="ECO:0000256" key="7">
    <source>
        <dbReference type="PROSITE-ProRule" id="PRU00221"/>
    </source>
</evidence>
<dbReference type="InterPro" id="IPR045183">
    <property type="entry name" value="Ebi-like"/>
</dbReference>
<evidence type="ECO:0000256" key="2">
    <source>
        <dbReference type="ARBA" id="ARBA00022574"/>
    </source>
</evidence>